<evidence type="ECO:0000259" key="13">
    <source>
        <dbReference type="Pfam" id="PF00133"/>
    </source>
</evidence>
<dbReference type="GO" id="GO:0002161">
    <property type="term" value="F:aminoacyl-tRNA deacylase activity"/>
    <property type="evidence" value="ECO:0007669"/>
    <property type="project" value="InterPro"/>
</dbReference>
<sequence>MSTADLPKQYDPQDAQRRWYDFWLQKGYFHADPSSKKPPYTIVIPPPNVTGALHLGHALNNTLQDILIRWKRMQGYDTLWMPGTDHAGIATQAVVERRLLEEEKKTRHDLGREALVERIWAWKDEYEKRILSQLRLMGCSCDWERTRFTLDERCARAVRVTFFRLFQDDKIYRGKRLVNWDAHLRTAVADDEIYYEDVKGHLWTIKYPVAGSTTGEALHVATTRPETMLGDTAVAVHPDDPRYQHLIGRSVSLPLTGREIPIIADGLLVDPKFGTGCVKVTPAHDPNDYQTGLRHALPMINLLNPDGTFNENAGDYAGLDRRVVRKRVVADLEAQGLLEKTEPYATRVNYSDRSKTPIEPYLSDQWFVRMDDLAQSAMDAVISGRVKIHPERYARSYLDWLGEKRDWCISRQLWWGHRIPIWHCEGATEADLQRAFEGRTDVSWREAEAGGWLICAETDLSADALGPQFELRQDPDVLDTWFSSALWPHSTLGWPEETPELEKYYPTDVLSTARDIITLWVARMVMFGLFNRGEVPFKDVFIHPVIQDGKGQRMSKSAGNGIDPVDIIDLYGADALRYTLAYSATETQDLRMPVDKAELPDGRQVNTSKRFEHGRTFPNKFWNAARLVLLNLEGYEPARVDVRSLPVEDRWILSRLSEVQDATTRDLETFHFAEATKGLRDFTWDEFCDWYLEFAKGRLRDPESRPTAQRVVAAVLDGLCRLLHPIMPFVTEQVWQALAQVAPSRGLPEPGLAAESVCIAPWPNYPDSWDDAQATAIVVENWQGPITVIRNLRAENNVPKEAKIHPIIVAANEGVAARVRLGESFLKAITPCESVTIVTQSEEPPGSVVAVGSDVRIILPLDNLIDLEAEAARHRKSLSDIDRQLASIRSKLGNEAFVSRAPAAVVEQQRAKDAELVTQREMVAALLAKVEAKP</sequence>
<keyword evidence="7 12" id="KW-0648">Protein biosynthesis</keyword>
<dbReference type="InterPro" id="IPR002303">
    <property type="entry name" value="Valyl-tRNA_ligase"/>
</dbReference>
<dbReference type="CDD" id="cd00817">
    <property type="entry name" value="ValRS_core"/>
    <property type="match status" value="1"/>
</dbReference>
<feature type="domain" description="Aminoacyl-tRNA synthetase class Ia" evidence="13">
    <location>
        <begin position="19"/>
        <end position="592"/>
    </location>
</feature>
<evidence type="ECO:0000313" key="16">
    <source>
        <dbReference type="EMBL" id="XBH07855.1"/>
    </source>
</evidence>
<dbReference type="InterPro" id="IPR001412">
    <property type="entry name" value="aa-tRNA-synth_I_CS"/>
</dbReference>
<dbReference type="InterPro" id="IPR033705">
    <property type="entry name" value="Anticodon_Ia_Val"/>
</dbReference>
<evidence type="ECO:0000256" key="2">
    <source>
        <dbReference type="ARBA" id="ARBA00011245"/>
    </source>
</evidence>
<proteinExistence type="inferred from homology"/>
<comment type="subcellular location">
    <subcellularLocation>
        <location evidence="1 12">Cytoplasm</location>
    </subcellularLocation>
</comment>
<evidence type="ECO:0000259" key="15">
    <source>
        <dbReference type="Pfam" id="PF10458"/>
    </source>
</evidence>
<keyword evidence="3 12" id="KW-0963">Cytoplasm</keyword>
<dbReference type="AlphaFoldDB" id="A0AAU7CRD8"/>
<feature type="domain" description="Valyl-tRNA synthetase tRNA-binding arm" evidence="15">
    <location>
        <begin position="866"/>
        <end position="929"/>
    </location>
</feature>
<comment type="catalytic activity">
    <reaction evidence="10 12">
        <text>tRNA(Val) + L-valine + ATP = L-valyl-tRNA(Val) + AMP + diphosphate</text>
        <dbReference type="Rhea" id="RHEA:10704"/>
        <dbReference type="Rhea" id="RHEA-COMP:9672"/>
        <dbReference type="Rhea" id="RHEA-COMP:9708"/>
        <dbReference type="ChEBI" id="CHEBI:30616"/>
        <dbReference type="ChEBI" id="CHEBI:33019"/>
        <dbReference type="ChEBI" id="CHEBI:57762"/>
        <dbReference type="ChEBI" id="CHEBI:78442"/>
        <dbReference type="ChEBI" id="CHEBI:78537"/>
        <dbReference type="ChEBI" id="CHEBI:456215"/>
        <dbReference type="EC" id="6.1.1.9"/>
    </reaction>
</comment>
<dbReference type="NCBIfam" id="NF004349">
    <property type="entry name" value="PRK05729.1"/>
    <property type="match status" value="1"/>
</dbReference>
<dbReference type="InterPro" id="IPR002300">
    <property type="entry name" value="aa-tRNA-synth_Ia"/>
</dbReference>
<dbReference type="CDD" id="cd07962">
    <property type="entry name" value="Anticodon_Ia_Val"/>
    <property type="match status" value="1"/>
</dbReference>
<comment type="domain">
    <text evidence="12">The C-terminal coiled-coil domain is crucial for aminoacylation activity.</text>
</comment>
<feature type="binding site" evidence="12">
    <location>
        <position position="556"/>
    </location>
    <ligand>
        <name>ATP</name>
        <dbReference type="ChEBI" id="CHEBI:30616"/>
    </ligand>
</feature>
<dbReference type="Pfam" id="PF10458">
    <property type="entry name" value="Val_tRNA-synt_C"/>
    <property type="match status" value="1"/>
</dbReference>
<dbReference type="NCBIfam" id="TIGR00422">
    <property type="entry name" value="valS"/>
    <property type="match status" value="1"/>
</dbReference>
<comment type="similarity">
    <text evidence="11 12">Belongs to the class-I aminoacyl-tRNA synthetase family. ValS type 1 subfamily.</text>
</comment>
<dbReference type="EC" id="6.1.1.9" evidence="12"/>
<dbReference type="FunFam" id="1.10.287.380:FF:000001">
    <property type="entry name" value="Valine--tRNA ligase"/>
    <property type="match status" value="1"/>
</dbReference>
<dbReference type="InterPro" id="IPR013155">
    <property type="entry name" value="M/V/L/I-tRNA-synth_anticd-bd"/>
</dbReference>
<dbReference type="SUPFAM" id="SSF47323">
    <property type="entry name" value="Anticodon-binding domain of a subclass of class I aminoacyl-tRNA synthetases"/>
    <property type="match status" value="1"/>
</dbReference>
<dbReference type="GO" id="GO:0005524">
    <property type="term" value="F:ATP binding"/>
    <property type="evidence" value="ECO:0007669"/>
    <property type="project" value="UniProtKB-UniRule"/>
</dbReference>
<dbReference type="InterPro" id="IPR010978">
    <property type="entry name" value="tRNA-bd_arm"/>
</dbReference>
<dbReference type="PROSITE" id="PS00178">
    <property type="entry name" value="AA_TRNA_LIGASE_I"/>
    <property type="match status" value="1"/>
</dbReference>
<dbReference type="InterPro" id="IPR019499">
    <property type="entry name" value="Val-tRNA_synth_tRNA-bd"/>
</dbReference>
<dbReference type="SUPFAM" id="SSF52374">
    <property type="entry name" value="Nucleotidylyl transferase"/>
    <property type="match status" value="1"/>
</dbReference>
<keyword evidence="9 12" id="KW-0030">Aminoacyl-tRNA synthetase</keyword>
<keyword evidence="6 12" id="KW-0067">ATP-binding</keyword>
<comment type="subunit">
    <text evidence="2 12">Monomer.</text>
</comment>
<dbReference type="Gene3D" id="3.90.740.10">
    <property type="entry name" value="Valyl/Leucyl/Isoleucyl-tRNA synthetase, editing domain"/>
    <property type="match status" value="2"/>
</dbReference>
<dbReference type="InterPro" id="IPR009080">
    <property type="entry name" value="tRNAsynth_Ia_anticodon-bd"/>
</dbReference>
<reference evidence="16" key="1">
    <citation type="submission" date="2024-05" db="EMBL/GenBank/DDBJ databases">
        <title>Planctomycetes of the genus Singulisphaera possess chitinolytic capabilities.</title>
        <authorList>
            <person name="Ivanova A."/>
        </authorList>
    </citation>
    <scope>NUCLEOTIDE SEQUENCE</scope>
    <source>
        <strain evidence="16">Ch08T</strain>
    </source>
</reference>
<evidence type="ECO:0000256" key="11">
    <source>
        <dbReference type="ARBA" id="ARBA00060830"/>
    </source>
</evidence>
<evidence type="ECO:0000256" key="6">
    <source>
        <dbReference type="ARBA" id="ARBA00022840"/>
    </source>
</evidence>
<dbReference type="FunFam" id="3.40.50.620:FF:000032">
    <property type="entry name" value="Valine--tRNA ligase"/>
    <property type="match status" value="1"/>
</dbReference>
<evidence type="ECO:0000256" key="5">
    <source>
        <dbReference type="ARBA" id="ARBA00022741"/>
    </source>
</evidence>
<dbReference type="PANTHER" id="PTHR11946">
    <property type="entry name" value="VALYL-TRNA SYNTHETASES"/>
    <property type="match status" value="1"/>
</dbReference>
<dbReference type="PRINTS" id="PR00986">
    <property type="entry name" value="TRNASYNTHVAL"/>
</dbReference>
<evidence type="ECO:0000256" key="4">
    <source>
        <dbReference type="ARBA" id="ARBA00022598"/>
    </source>
</evidence>
<dbReference type="GO" id="GO:0005829">
    <property type="term" value="C:cytosol"/>
    <property type="evidence" value="ECO:0007669"/>
    <property type="project" value="TreeGrafter"/>
</dbReference>
<feature type="short sequence motif" description="'HIGH' region" evidence="12">
    <location>
        <begin position="47"/>
        <end position="57"/>
    </location>
</feature>
<evidence type="ECO:0000256" key="12">
    <source>
        <dbReference type="HAMAP-Rule" id="MF_02004"/>
    </source>
</evidence>
<dbReference type="InterPro" id="IPR037118">
    <property type="entry name" value="Val-tRNA_synth_C_sf"/>
</dbReference>
<dbReference type="InterPro" id="IPR009008">
    <property type="entry name" value="Val/Leu/Ile-tRNA-synth_edit"/>
</dbReference>
<dbReference type="RefSeq" id="WP_406700691.1">
    <property type="nucleotide sequence ID" value="NZ_CP155447.1"/>
</dbReference>
<dbReference type="Gene3D" id="1.10.730.10">
    <property type="entry name" value="Isoleucyl-tRNA Synthetase, Domain 1"/>
    <property type="match status" value="1"/>
</dbReference>
<evidence type="ECO:0000256" key="1">
    <source>
        <dbReference type="ARBA" id="ARBA00004496"/>
    </source>
</evidence>
<dbReference type="HAMAP" id="MF_02004">
    <property type="entry name" value="Val_tRNA_synth_type1"/>
    <property type="match status" value="1"/>
</dbReference>
<evidence type="ECO:0000256" key="7">
    <source>
        <dbReference type="ARBA" id="ARBA00022917"/>
    </source>
</evidence>
<dbReference type="SUPFAM" id="SSF46589">
    <property type="entry name" value="tRNA-binding arm"/>
    <property type="match status" value="1"/>
</dbReference>
<dbReference type="FunFam" id="3.90.740.10:FF:000010">
    <property type="entry name" value="Valine--tRNA ligase"/>
    <property type="match status" value="1"/>
</dbReference>
<protein>
    <recommendedName>
        <fullName evidence="12">Valine--tRNA ligase</fullName>
        <ecNumber evidence="12">6.1.1.9</ecNumber>
    </recommendedName>
    <alternativeName>
        <fullName evidence="12">Valyl-tRNA synthetase</fullName>
        <shortName evidence="12">ValRS</shortName>
    </alternativeName>
</protein>
<keyword evidence="8 12" id="KW-0175">Coiled coil</keyword>
<evidence type="ECO:0000256" key="9">
    <source>
        <dbReference type="ARBA" id="ARBA00023146"/>
    </source>
</evidence>
<evidence type="ECO:0000256" key="10">
    <source>
        <dbReference type="ARBA" id="ARBA00047552"/>
    </source>
</evidence>
<keyword evidence="5 12" id="KW-0547">Nucleotide-binding</keyword>
<dbReference type="EMBL" id="CP155447">
    <property type="protein sequence ID" value="XBH07855.1"/>
    <property type="molecule type" value="Genomic_DNA"/>
</dbReference>
<dbReference type="PANTHER" id="PTHR11946:SF93">
    <property type="entry name" value="VALINE--TRNA LIGASE, CHLOROPLASTIC_MITOCHONDRIAL 2"/>
    <property type="match status" value="1"/>
</dbReference>
<evidence type="ECO:0000256" key="3">
    <source>
        <dbReference type="ARBA" id="ARBA00022490"/>
    </source>
</evidence>
<accession>A0AAU7CRD8</accession>
<dbReference type="GO" id="GO:0004832">
    <property type="term" value="F:valine-tRNA ligase activity"/>
    <property type="evidence" value="ECO:0007669"/>
    <property type="project" value="UniProtKB-UniRule"/>
</dbReference>
<comment type="function">
    <text evidence="12">Catalyzes the attachment of valine to tRNA(Val). As ValRS can inadvertently accommodate and process structurally similar amino acids such as threonine, to avoid such errors, it has a 'posttransfer' editing activity that hydrolyzes mischarged Thr-tRNA(Val) in a tRNA-dependent manner.</text>
</comment>
<comment type="domain">
    <text evidence="12">ValRS has two distinct active sites: one for aminoacylation and one for editing. The misactivated threonine is translocated from the active site to the editing site.</text>
</comment>
<evidence type="ECO:0000259" key="14">
    <source>
        <dbReference type="Pfam" id="PF08264"/>
    </source>
</evidence>
<dbReference type="InterPro" id="IPR014729">
    <property type="entry name" value="Rossmann-like_a/b/a_fold"/>
</dbReference>
<dbReference type="Pfam" id="PF08264">
    <property type="entry name" value="Anticodon_1"/>
    <property type="match status" value="1"/>
</dbReference>
<dbReference type="Gene3D" id="1.10.287.380">
    <property type="entry name" value="Valyl-tRNA synthetase, C-terminal domain"/>
    <property type="match status" value="1"/>
</dbReference>
<organism evidence="16">
    <name type="scientific">Singulisphaera sp. Ch08</name>
    <dbReference type="NCBI Taxonomy" id="3120278"/>
    <lineage>
        <taxon>Bacteria</taxon>
        <taxon>Pseudomonadati</taxon>
        <taxon>Planctomycetota</taxon>
        <taxon>Planctomycetia</taxon>
        <taxon>Isosphaerales</taxon>
        <taxon>Isosphaeraceae</taxon>
        <taxon>Singulisphaera</taxon>
    </lineage>
</organism>
<dbReference type="Pfam" id="PF00133">
    <property type="entry name" value="tRNA-synt_1"/>
    <property type="match status" value="1"/>
</dbReference>
<name>A0AAU7CRD8_9BACT</name>
<feature type="domain" description="Methionyl/Valyl/Leucyl/Isoleucyl-tRNA synthetase anticodon-binding" evidence="14">
    <location>
        <begin position="649"/>
        <end position="805"/>
    </location>
</feature>
<gene>
    <name evidence="12" type="primary">valS</name>
    <name evidence="16" type="ORF">V5E97_18035</name>
</gene>
<dbReference type="Gene3D" id="3.40.50.620">
    <property type="entry name" value="HUPs"/>
    <property type="match status" value="2"/>
</dbReference>
<comment type="caution">
    <text evidence="12">Lacks conserved residue(s) required for the propagation of feature annotation.</text>
</comment>
<evidence type="ECO:0000256" key="8">
    <source>
        <dbReference type="ARBA" id="ARBA00023054"/>
    </source>
</evidence>
<dbReference type="SUPFAM" id="SSF50677">
    <property type="entry name" value="ValRS/IleRS/LeuRS editing domain"/>
    <property type="match status" value="1"/>
</dbReference>
<dbReference type="GO" id="GO:0006438">
    <property type="term" value="P:valyl-tRNA aminoacylation"/>
    <property type="evidence" value="ECO:0007669"/>
    <property type="project" value="UniProtKB-UniRule"/>
</dbReference>
<keyword evidence="4 12" id="KW-0436">Ligase</keyword>